<dbReference type="PANTHER" id="PTHR46609">
    <property type="entry name" value="EXONUCLEASE, PHAGE-TYPE/RECB, C-TERMINAL DOMAIN-CONTAINING PROTEIN"/>
    <property type="match status" value="1"/>
</dbReference>
<reference evidence="2 3" key="1">
    <citation type="submission" date="2015-09" db="EMBL/GenBank/DDBJ databases">
        <title>Trachymyrmex cornetzi WGS genome.</title>
        <authorList>
            <person name="Nygaard S."/>
            <person name="Hu H."/>
            <person name="Boomsma J."/>
            <person name="Zhang G."/>
        </authorList>
    </citation>
    <scope>NUCLEOTIDE SEQUENCE [LARGE SCALE GENOMIC DNA]</scope>
    <source>
        <strain evidence="2">Tcor2-1</strain>
        <tissue evidence="2">Whole body</tissue>
    </source>
</reference>
<dbReference type="SUPFAM" id="SSF52980">
    <property type="entry name" value="Restriction endonuclease-like"/>
    <property type="match status" value="1"/>
</dbReference>
<dbReference type="PANTHER" id="PTHR46609:SF8">
    <property type="entry name" value="YQAJ VIRAL RECOMBINASE DOMAIN-CONTAINING PROTEIN"/>
    <property type="match status" value="1"/>
</dbReference>
<dbReference type="GO" id="GO:0006281">
    <property type="term" value="P:DNA repair"/>
    <property type="evidence" value="ECO:0007669"/>
    <property type="project" value="UniProtKB-ARBA"/>
</dbReference>
<dbReference type="EMBL" id="KQ978706">
    <property type="protein sequence ID" value="KYN29111.1"/>
    <property type="molecule type" value="Genomic_DNA"/>
</dbReference>
<dbReference type="STRING" id="471704.A0A151JQ44"/>
<evidence type="ECO:0000259" key="1">
    <source>
        <dbReference type="Pfam" id="PF20700"/>
    </source>
</evidence>
<evidence type="ECO:0000313" key="3">
    <source>
        <dbReference type="Proteomes" id="UP000078492"/>
    </source>
</evidence>
<sequence>MDSKISIEDIQCSQPIPINKGKHINVTKCEDDNILVIESTGLVDTYRIQQHEPEGNRIIDFDFFHKELHRVFCNHSRFGCDFDDWELVNTRRIGFKTQFFYRCKFCKKDANIWSHPTDSKNMDINTAITAGTITTGIGFAQMEETTCVKSILFPPSIDTAAMKYGRDMEEMAKQKLSEILKKDIKPCGLFIDSNYPWLGASPDELLEEDGLVEIKCPLSAENLTAEEAIRTLPRLKTIFNKKDPNVLNQNH</sequence>
<dbReference type="AlphaFoldDB" id="A0A151JQ44"/>
<dbReference type="InterPro" id="IPR011604">
    <property type="entry name" value="PDDEXK-like_dom_sf"/>
</dbReference>
<proteinExistence type="predicted"/>
<organism evidence="2 3">
    <name type="scientific">Trachymyrmex cornetzi</name>
    <dbReference type="NCBI Taxonomy" id="471704"/>
    <lineage>
        <taxon>Eukaryota</taxon>
        <taxon>Metazoa</taxon>
        <taxon>Ecdysozoa</taxon>
        <taxon>Arthropoda</taxon>
        <taxon>Hexapoda</taxon>
        <taxon>Insecta</taxon>
        <taxon>Pterygota</taxon>
        <taxon>Neoptera</taxon>
        <taxon>Endopterygota</taxon>
        <taxon>Hymenoptera</taxon>
        <taxon>Apocrita</taxon>
        <taxon>Aculeata</taxon>
        <taxon>Formicoidea</taxon>
        <taxon>Formicidae</taxon>
        <taxon>Myrmicinae</taxon>
        <taxon>Trachymyrmex</taxon>
    </lineage>
</organism>
<feature type="domain" description="Mutator-like transposase" evidence="1">
    <location>
        <begin position="55"/>
        <end position="179"/>
    </location>
</feature>
<protein>
    <recommendedName>
        <fullName evidence="1">Mutator-like transposase domain-containing protein</fullName>
    </recommendedName>
</protein>
<dbReference type="Proteomes" id="UP000078492">
    <property type="component" value="Unassembled WGS sequence"/>
</dbReference>
<dbReference type="InterPro" id="IPR051703">
    <property type="entry name" value="NF-kappa-B_Signaling_Reg"/>
</dbReference>
<name>A0A151JQ44_9HYME</name>
<dbReference type="InterPro" id="IPR011335">
    <property type="entry name" value="Restrct_endonuc-II-like"/>
</dbReference>
<accession>A0A151JQ44</accession>
<dbReference type="Pfam" id="PF20700">
    <property type="entry name" value="Mutator"/>
    <property type="match status" value="1"/>
</dbReference>
<evidence type="ECO:0000313" key="2">
    <source>
        <dbReference type="EMBL" id="KYN29111.1"/>
    </source>
</evidence>
<keyword evidence="3" id="KW-1185">Reference proteome</keyword>
<dbReference type="InterPro" id="IPR049012">
    <property type="entry name" value="Mutator_transp_dom"/>
</dbReference>
<gene>
    <name evidence="2" type="ORF">ALC57_01453</name>
</gene>
<dbReference type="Gene3D" id="3.90.320.10">
    <property type="match status" value="1"/>
</dbReference>